<dbReference type="AlphaFoldDB" id="A0AAW0GCW6"/>
<protein>
    <submittedName>
        <fullName evidence="1">Uncharacterized protein</fullName>
    </submittedName>
</protein>
<proteinExistence type="predicted"/>
<dbReference type="Proteomes" id="UP001385951">
    <property type="component" value="Unassembled WGS sequence"/>
</dbReference>
<accession>A0AAW0GCW6</accession>
<name>A0AAW0GCW6_9APHY</name>
<keyword evidence="2" id="KW-1185">Reference proteome</keyword>
<organism evidence="1 2">
    <name type="scientific">Cerrena zonata</name>
    <dbReference type="NCBI Taxonomy" id="2478898"/>
    <lineage>
        <taxon>Eukaryota</taxon>
        <taxon>Fungi</taxon>
        <taxon>Dikarya</taxon>
        <taxon>Basidiomycota</taxon>
        <taxon>Agaricomycotina</taxon>
        <taxon>Agaricomycetes</taxon>
        <taxon>Polyporales</taxon>
        <taxon>Cerrenaceae</taxon>
        <taxon>Cerrena</taxon>
    </lineage>
</organism>
<evidence type="ECO:0000313" key="1">
    <source>
        <dbReference type="EMBL" id="KAK7687969.1"/>
    </source>
</evidence>
<gene>
    <name evidence="1" type="ORF">QCA50_009188</name>
</gene>
<comment type="caution">
    <text evidence="1">The sequence shown here is derived from an EMBL/GenBank/DDBJ whole genome shotgun (WGS) entry which is preliminary data.</text>
</comment>
<evidence type="ECO:0000313" key="2">
    <source>
        <dbReference type="Proteomes" id="UP001385951"/>
    </source>
</evidence>
<reference evidence="1 2" key="1">
    <citation type="submission" date="2022-09" db="EMBL/GenBank/DDBJ databases">
        <authorList>
            <person name="Palmer J.M."/>
        </authorList>
    </citation>
    <scope>NUCLEOTIDE SEQUENCE [LARGE SCALE GENOMIC DNA]</scope>
    <source>
        <strain evidence="1 2">DSM 7382</strain>
    </source>
</reference>
<dbReference type="EMBL" id="JASBNA010000012">
    <property type="protein sequence ID" value="KAK7687969.1"/>
    <property type="molecule type" value="Genomic_DNA"/>
</dbReference>
<sequence length="160" mass="18096">MTMCSTAVDVITNLVVATKTLLGVLWKPIRSSETLIHDNLGPPSLTRCIDEIRTRCPYELAADPIILTFVFSHLCWLASDADIHSQQNVLLELMDELTDALEIRDSIVSIDDPHLHLLESAYISFQNLGFINERLQAKIRELHPQLTVGRFDRLQTSDDL</sequence>